<dbReference type="AlphaFoldDB" id="A0A832MPI4"/>
<dbReference type="PANTHER" id="PTHR47089">
    <property type="entry name" value="ABC TRANSPORTER, PERMEASE PROTEIN"/>
    <property type="match status" value="1"/>
</dbReference>
<evidence type="ECO:0000256" key="5">
    <source>
        <dbReference type="ARBA" id="ARBA00023136"/>
    </source>
</evidence>
<dbReference type="InterPro" id="IPR001851">
    <property type="entry name" value="ABC_transp_permease"/>
</dbReference>
<sequence>MSHVRSIFQTILAIVFAFLVAAIFVLLHHSSPLEVYGALYQYGLGSWFSFSNTLNAAFPLILTGLSASIAFMSGVVNLGQHGQFLWGALVCAVLGVYLRLPSWLAVPLLAIIGGLAGAAWAGLAAFFKRRYRMDEFISTLMLNFLAEYMTLYLATYPFLDPKAYVPATRLIRREYFMTSVFDVNVAFFVALFMVLLCWWFAWKTWRGYEARMMGYNKLFATVGGCDVENDTTLVLLFSGFLSGLAGALLILNGTQHRFTKGIGANFGWDGVMIAIMANNGVFQTLFYALFIGFLKNGAVGMEFETSVPSEFVMFLQSIIVLTLVGTRSGLASLTDWLTAKRELGKLVK</sequence>
<reference evidence="7" key="1">
    <citation type="journal article" date="2020" name="mSystems">
        <title>Genome- and Community-Level Interaction Insights into Carbon Utilization and Element Cycling Functions of Hydrothermarchaeota in Hydrothermal Sediment.</title>
        <authorList>
            <person name="Zhou Z."/>
            <person name="Liu Y."/>
            <person name="Xu W."/>
            <person name="Pan J."/>
            <person name="Luo Z.H."/>
            <person name="Li M."/>
        </authorList>
    </citation>
    <scope>NUCLEOTIDE SEQUENCE [LARGE SCALE GENOMIC DNA]</scope>
    <source>
        <strain evidence="7">SpSt-86</strain>
    </source>
</reference>
<dbReference type="GO" id="GO:0022857">
    <property type="term" value="F:transmembrane transporter activity"/>
    <property type="evidence" value="ECO:0007669"/>
    <property type="project" value="InterPro"/>
</dbReference>
<organism evidence="7">
    <name type="scientific">Pseudothermotoga hypogea</name>
    <dbReference type="NCBI Taxonomy" id="57487"/>
    <lineage>
        <taxon>Bacteria</taxon>
        <taxon>Thermotogati</taxon>
        <taxon>Thermotogota</taxon>
        <taxon>Thermotogae</taxon>
        <taxon>Thermotogales</taxon>
        <taxon>Thermotogaceae</taxon>
        <taxon>Pseudothermotoga</taxon>
    </lineage>
</organism>
<comment type="subcellular location">
    <subcellularLocation>
        <location evidence="1">Cell membrane</location>
        <topology evidence="1">Multi-pass membrane protein</topology>
    </subcellularLocation>
</comment>
<keyword evidence="2" id="KW-1003">Cell membrane</keyword>
<evidence type="ECO:0000256" key="1">
    <source>
        <dbReference type="ARBA" id="ARBA00004651"/>
    </source>
</evidence>
<feature type="transmembrane region" description="Helical" evidence="6">
    <location>
        <begin position="139"/>
        <end position="159"/>
    </location>
</feature>
<feature type="transmembrane region" description="Helical" evidence="6">
    <location>
        <begin position="7"/>
        <end position="27"/>
    </location>
</feature>
<dbReference type="GO" id="GO:0005886">
    <property type="term" value="C:plasma membrane"/>
    <property type="evidence" value="ECO:0007669"/>
    <property type="project" value="UniProtKB-SubCell"/>
</dbReference>
<feature type="transmembrane region" description="Helical" evidence="6">
    <location>
        <begin position="47"/>
        <end position="72"/>
    </location>
</feature>
<evidence type="ECO:0000256" key="6">
    <source>
        <dbReference type="SAM" id="Phobius"/>
    </source>
</evidence>
<evidence type="ECO:0000256" key="2">
    <source>
        <dbReference type="ARBA" id="ARBA00022475"/>
    </source>
</evidence>
<dbReference type="PANTHER" id="PTHR47089:SF1">
    <property type="entry name" value="GUANOSINE ABC TRANSPORTER PERMEASE PROTEIN NUPP"/>
    <property type="match status" value="1"/>
</dbReference>
<dbReference type="EMBL" id="DTKQ01000032">
    <property type="protein sequence ID" value="HGZ79122.1"/>
    <property type="molecule type" value="Genomic_DNA"/>
</dbReference>
<gene>
    <name evidence="7" type="ORF">ENW55_03965</name>
</gene>
<feature type="transmembrane region" description="Helical" evidence="6">
    <location>
        <begin position="84"/>
        <end position="100"/>
    </location>
</feature>
<feature type="transmembrane region" description="Helical" evidence="6">
    <location>
        <begin position="179"/>
        <end position="202"/>
    </location>
</feature>
<accession>A0A832MPI4</accession>
<dbReference type="CDD" id="cd06580">
    <property type="entry name" value="TM_PBP1_transp_TpRbsC_like"/>
    <property type="match status" value="1"/>
</dbReference>
<feature type="transmembrane region" description="Helical" evidence="6">
    <location>
        <begin position="106"/>
        <end position="127"/>
    </location>
</feature>
<feature type="transmembrane region" description="Helical" evidence="6">
    <location>
        <begin position="271"/>
        <end position="290"/>
    </location>
</feature>
<proteinExistence type="predicted"/>
<feature type="transmembrane region" description="Helical" evidence="6">
    <location>
        <begin position="233"/>
        <end position="251"/>
    </location>
</feature>
<dbReference type="Pfam" id="PF02653">
    <property type="entry name" value="BPD_transp_2"/>
    <property type="match status" value="1"/>
</dbReference>
<evidence type="ECO:0000256" key="4">
    <source>
        <dbReference type="ARBA" id="ARBA00022989"/>
    </source>
</evidence>
<protein>
    <submittedName>
        <fullName evidence="7">ABC transporter permease</fullName>
    </submittedName>
</protein>
<comment type="caution">
    <text evidence="7">The sequence shown here is derived from an EMBL/GenBank/DDBJ whole genome shotgun (WGS) entry which is preliminary data.</text>
</comment>
<evidence type="ECO:0000313" key="7">
    <source>
        <dbReference type="EMBL" id="HGZ79122.1"/>
    </source>
</evidence>
<keyword evidence="4 6" id="KW-1133">Transmembrane helix</keyword>
<keyword evidence="3 6" id="KW-0812">Transmembrane</keyword>
<evidence type="ECO:0000256" key="3">
    <source>
        <dbReference type="ARBA" id="ARBA00022692"/>
    </source>
</evidence>
<keyword evidence="5 6" id="KW-0472">Membrane</keyword>
<name>A0A832MPI4_9THEM</name>